<keyword evidence="2" id="KW-1185">Reference proteome</keyword>
<organism evidence="1 2">
    <name type="scientific">Streptomyces bangladeshensis</name>
    <dbReference type="NCBI Taxonomy" id="295352"/>
    <lineage>
        <taxon>Bacteria</taxon>
        <taxon>Bacillati</taxon>
        <taxon>Actinomycetota</taxon>
        <taxon>Actinomycetes</taxon>
        <taxon>Kitasatosporales</taxon>
        <taxon>Streptomycetaceae</taxon>
        <taxon>Streptomyces</taxon>
    </lineage>
</organism>
<name>A0ABP4KAT8_9ACTN</name>
<evidence type="ECO:0000313" key="1">
    <source>
        <dbReference type="EMBL" id="GAA1500521.1"/>
    </source>
</evidence>
<reference evidence="2" key="1">
    <citation type="journal article" date="2019" name="Int. J. Syst. Evol. Microbiol.">
        <title>The Global Catalogue of Microorganisms (GCM) 10K type strain sequencing project: providing services to taxonomists for standard genome sequencing and annotation.</title>
        <authorList>
            <consortium name="The Broad Institute Genomics Platform"/>
            <consortium name="The Broad Institute Genome Sequencing Center for Infectious Disease"/>
            <person name="Wu L."/>
            <person name="Ma J."/>
        </authorList>
    </citation>
    <scope>NUCLEOTIDE SEQUENCE [LARGE SCALE GENOMIC DNA]</scope>
    <source>
        <strain evidence="2">JCM 14924</strain>
    </source>
</reference>
<gene>
    <name evidence="1" type="ORF">GCM10009787_78440</name>
</gene>
<sequence>MALAFHHAVLGEQDKARVVIDRIRELVRTGDYAHHADIPHFLAGQPLAGVQIVGHTPRAFPDPTR</sequence>
<dbReference type="Proteomes" id="UP001501391">
    <property type="component" value="Unassembled WGS sequence"/>
</dbReference>
<protein>
    <submittedName>
        <fullName evidence="1">Uncharacterized protein</fullName>
    </submittedName>
</protein>
<comment type="caution">
    <text evidence="1">The sequence shown here is derived from an EMBL/GenBank/DDBJ whole genome shotgun (WGS) entry which is preliminary data.</text>
</comment>
<evidence type="ECO:0000313" key="2">
    <source>
        <dbReference type="Proteomes" id="UP001501391"/>
    </source>
</evidence>
<accession>A0ABP4KAT8</accession>
<dbReference type="EMBL" id="BAAAOQ010000048">
    <property type="protein sequence ID" value="GAA1500521.1"/>
    <property type="molecule type" value="Genomic_DNA"/>
</dbReference>
<dbReference type="RefSeq" id="WP_158103107.1">
    <property type="nucleotide sequence ID" value="NZ_BAAAOQ010000048.1"/>
</dbReference>
<proteinExistence type="predicted"/>